<feature type="transmembrane region" description="Helical" evidence="2">
    <location>
        <begin position="689"/>
        <end position="711"/>
    </location>
</feature>
<feature type="compositionally biased region" description="Basic and acidic residues" evidence="1">
    <location>
        <begin position="832"/>
        <end position="846"/>
    </location>
</feature>
<evidence type="ECO:0000256" key="1">
    <source>
        <dbReference type="SAM" id="MobiDB-lite"/>
    </source>
</evidence>
<feature type="transmembrane region" description="Helical" evidence="2">
    <location>
        <begin position="619"/>
        <end position="642"/>
    </location>
</feature>
<feature type="compositionally biased region" description="Basic residues" evidence="1">
    <location>
        <begin position="2185"/>
        <end position="2201"/>
    </location>
</feature>
<feature type="compositionally biased region" description="Acidic residues" evidence="1">
    <location>
        <begin position="870"/>
        <end position="879"/>
    </location>
</feature>
<proteinExistence type="predicted"/>
<dbReference type="OrthoDB" id="551813at2759"/>
<reference evidence="4" key="1">
    <citation type="journal article" date="2020" name="bioRxiv">
        <title>Comparative genomics of Chlamydomonas.</title>
        <authorList>
            <person name="Craig R.J."/>
            <person name="Hasan A.R."/>
            <person name="Ness R.W."/>
            <person name="Keightley P.D."/>
        </authorList>
    </citation>
    <scope>NUCLEOTIDE SEQUENCE</scope>
    <source>
        <strain evidence="4">SAG 7.73</strain>
    </source>
</reference>
<feature type="transmembrane region" description="Helical" evidence="2">
    <location>
        <begin position="1716"/>
        <end position="1749"/>
    </location>
</feature>
<evidence type="ECO:0000256" key="3">
    <source>
        <dbReference type="SAM" id="SignalP"/>
    </source>
</evidence>
<feature type="transmembrane region" description="Helical" evidence="2">
    <location>
        <begin position="1800"/>
        <end position="1821"/>
    </location>
</feature>
<feature type="compositionally biased region" description="Gly residues" evidence="1">
    <location>
        <begin position="763"/>
        <end position="776"/>
    </location>
</feature>
<feature type="region of interest" description="Disordered" evidence="1">
    <location>
        <begin position="315"/>
        <end position="334"/>
    </location>
</feature>
<feature type="region of interest" description="Disordered" evidence="1">
    <location>
        <begin position="754"/>
        <end position="794"/>
    </location>
</feature>
<feature type="region of interest" description="Disordered" evidence="1">
    <location>
        <begin position="257"/>
        <end position="282"/>
    </location>
</feature>
<feature type="chain" id="PRO_5032389154" evidence="3">
    <location>
        <begin position="28"/>
        <end position="2274"/>
    </location>
</feature>
<keyword evidence="2" id="KW-0812">Transmembrane</keyword>
<feature type="region of interest" description="Disordered" evidence="1">
    <location>
        <begin position="829"/>
        <end position="1182"/>
    </location>
</feature>
<feature type="region of interest" description="Disordered" evidence="1">
    <location>
        <begin position="1930"/>
        <end position="2023"/>
    </location>
</feature>
<feature type="compositionally biased region" description="Acidic residues" evidence="1">
    <location>
        <begin position="2213"/>
        <end position="2222"/>
    </location>
</feature>
<organism evidence="4 5">
    <name type="scientific">Chlamydomonas incerta</name>
    <dbReference type="NCBI Taxonomy" id="51695"/>
    <lineage>
        <taxon>Eukaryota</taxon>
        <taxon>Viridiplantae</taxon>
        <taxon>Chlorophyta</taxon>
        <taxon>core chlorophytes</taxon>
        <taxon>Chlorophyceae</taxon>
        <taxon>CS clade</taxon>
        <taxon>Chlamydomonadales</taxon>
        <taxon>Chlamydomonadaceae</taxon>
        <taxon>Chlamydomonas</taxon>
    </lineage>
</organism>
<feature type="compositionally biased region" description="Basic and acidic residues" evidence="1">
    <location>
        <begin position="2065"/>
        <end position="2079"/>
    </location>
</feature>
<dbReference type="PANTHER" id="PTHR13491">
    <property type="entry name" value="ZCCHC10 PROTEIN"/>
    <property type="match status" value="1"/>
</dbReference>
<accession>A0A835W9B5</accession>
<feature type="transmembrane region" description="Helical" evidence="2">
    <location>
        <begin position="1761"/>
        <end position="1788"/>
    </location>
</feature>
<feature type="compositionally biased region" description="Basic and acidic residues" evidence="1">
    <location>
        <begin position="1030"/>
        <end position="1041"/>
    </location>
</feature>
<feature type="signal peptide" evidence="3">
    <location>
        <begin position="1"/>
        <end position="27"/>
    </location>
</feature>
<gene>
    <name evidence="4" type="ORF">HXX76_003998</name>
</gene>
<feature type="compositionally biased region" description="Low complexity" evidence="1">
    <location>
        <begin position="1165"/>
        <end position="1175"/>
    </location>
</feature>
<sequence length="2274" mass="233740">MELRGQARRWLLLAVVLLHTLTHGAGAQSPPPPPTVAAAQTNESDGLAAYTAGLLVQNLTVLGQVVYLGNPDWATLELEAQLVNATASASAAVCPTGGPQLQAFTAYVDGYRVPPEAAGGVTLSDSGAPWAAVVSSRSSENSAAAGSPPPPPGGGGGVAGRLRRTLFSFSLNNITNPTLRNAWLSFQSAYDNARSQALATQELLTRGRAAVPGPDGPLAKPVLAANRKGASVATVSGYSRGAMADLDSAISMALAGDSSSSSSSSSGTSGSSTGASSSAAGAAPPYRILSDRARVYRAPEDDCMRLVARKGRPLSTVDASSVASSSSGSSSSSILGQAAANGSATFTQDSCFVTQIAVYIYNPCAPLDPALINSTSTDAAANTTSGSSSSSSNSGSSGGSSSSGGSNNSAMGLSSGAQRLFGLVDASLAQTAPEVNATDAGGGYVVVVVRYWPYNSCVRRGADTLSDVSLQVMVFAALAFGWLLLFLLLPSLYRLFLEFPFRLLVHGIQKLLGKSDKLKPLKPGLHSQKAHRGFALPRPLAAVVGPVLALRKRLLYAVATVHYSDGQSRWLQVCVISNVALSIGIAVYSPRLAPPLEHFVPPLALAISRNADAVAALQYFVDIVAFSSFMGTLGYLSMLANYNSPVNEYYRPQCIISAFFMLLADVLMLLQLVSLLSQWAYLQPSPYPYLPLVVFQCINLAAANVLQGIIFSKRHDQHNNSIYAAYQEARRNRKQAAADARAEKRAAFKAERLQAKTKAAGGRNRGGGGLGQGAGGEGEEDWDGSSGSGSAADDRDVWMTVGAPEAEAGGAGAPRPSVDTNAGVVNFRRHRERESRPSPGPHDAHDIAAAASAGSAGAGARVHRPPPSPDAEEDEEEPAEAPAVRSGSRRRDAAAAAAAAPAELPASPVSGRQSAGRHSRQPAKVTRPGSRRRGAAADGTARRGAAAGDSSAEGGRGHGHDDEAECQGGDADWGTSPLRRHTSGGPSSGRNRGGGAGAGDSEDDDNDPAALHSRPRRRLLGGDGPGPLGEGREWRRSHEALSEDDGDDAHLLSAAAAVKRGTDGSSGSGVALLPKAGGGRASRRANDHHSTAHSHAAQQPAGAAVGVERKRSGRIGGTAPDVAAKAHAHTHAHAPARGPANGGVEEAALQHSRSGGVWDHVPRQGSGRRLLGGSSFDEGSSHHRSLFGAVAQEAAAATAAASPLAAKKNAEVERGNEQQEPASHYKRPIKHASTYSGGALGPEGKNKGGAHAAGASARDTRSRSAPGRKATSGLSGGGKEKGQWGWMGANVSDSGSDGSGSEGSSRRSQAGGIMGVLTWPLRASRKVWCAVREANGFRYPAWLLAALLVSGYMVVFQYGRALQWSDTLGTCFEDPGACLSGTLGRYVRFATAAFGHAAQQRLQDSLTALLATRPALTDMLTGALGGNSSGNSSLSLFGGGNSSSSAEGGVSSLLANLTGLIPGLSTDATDALTSSLNFSQVVSAAINQTLNDGGGGGNGTAGVGTGTNVTSNSSIGGANNSALAALLTPSLSAALEAQLALALESRLRGLADRLNASVAAAAASNATSAQTEALRAAALAALNTTLTTLYDTVNTTARFVGRTMEVSQEIVVWRAGLVNRFRWSSVLGFTLGLALGLSTLIQTAASFQRAVRNATTLRVMRRLFGRVGVGAEGAAAGGTAGMGMGGVGGGRHGGGVASLVSVEDSLLANRAMKTSVSLVVFFFGVLMSTAVIQLYMVGVLLSSLLALLFHPWTWDYLVPNYWLYAVAVAAVFVLNKYVLIGYVGDAFLSNGDHIYRPAAWLAFTFIMSITNLVIGLLLAVYRIVLLLLTTVVALGKLEVTIFTFATDLDLPHNSFLAGLHMHESMSRFHDPIYLPGPRGRAHRRWRKLRDTVRKLGPEQLRLLATLGRPKEVQDVLDHVVIDMQAARHLATASNRPTADGTAPAGMARPSTDVQGWAGGSLATGSRPLASGSRPLTSAANGAGAGAAAGAAGKPPLGAGSRPLATSSKPVAPSRFSRPAGSAGAGVTPFGGAAAHAAVAAGSSRDGTEPQGGSYTRGSAGLGAHSSRDGSLRHGGDSGAERTSGPGAAVAMPSNAAFHTHASSQVPPEGRVSGAGGARARRAAGQQHLEADGGDSSGDAAPHRAVVAAGGRRERAHAPERTVHRDVQLADELEAEEPLTREAGRRAHRVHDTRRQGPRRSRHREEEQPLTAPDVEEEEEDGGEGPAAAAAEARSPRHRRGLGRSAGPSAAAARSPASGPGRGRRLLYDDGDDDV</sequence>
<feature type="compositionally biased region" description="Low complexity" evidence="1">
    <location>
        <begin position="258"/>
        <end position="282"/>
    </location>
</feature>
<dbReference type="Proteomes" id="UP000650467">
    <property type="component" value="Unassembled WGS sequence"/>
</dbReference>
<protein>
    <submittedName>
        <fullName evidence="4">Uncharacterized protein</fullName>
    </submittedName>
</protein>
<feature type="transmembrane region" description="Helical" evidence="2">
    <location>
        <begin position="472"/>
        <end position="493"/>
    </location>
</feature>
<keyword evidence="2" id="KW-0472">Membrane</keyword>
<keyword evidence="5" id="KW-1185">Reference proteome</keyword>
<feature type="compositionally biased region" description="Low complexity" evidence="1">
    <location>
        <begin position="378"/>
        <end position="395"/>
    </location>
</feature>
<dbReference type="EMBL" id="JAEHOC010000006">
    <property type="protein sequence ID" value="KAG2441146.1"/>
    <property type="molecule type" value="Genomic_DNA"/>
</dbReference>
<feature type="compositionally biased region" description="Basic and acidic residues" evidence="1">
    <location>
        <begin position="2150"/>
        <end position="2167"/>
    </location>
</feature>
<evidence type="ECO:0000256" key="2">
    <source>
        <dbReference type="SAM" id="Phobius"/>
    </source>
</evidence>
<feature type="compositionally biased region" description="Basic and acidic residues" evidence="1">
    <location>
        <begin position="1208"/>
        <end position="1217"/>
    </location>
</feature>
<feature type="compositionally biased region" description="Low complexity" evidence="1">
    <location>
        <begin position="936"/>
        <end position="953"/>
    </location>
</feature>
<name>A0A835W9B5_CHLIN</name>
<feature type="region of interest" description="Disordered" evidence="1">
    <location>
        <begin position="2040"/>
        <end position="2274"/>
    </location>
</feature>
<feature type="compositionally biased region" description="Low complexity" evidence="1">
    <location>
        <begin position="2242"/>
        <end position="2258"/>
    </location>
</feature>
<evidence type="ECO:0000313" key="5">
    <source>
        <dbReference type="Proteomes" id="UP000650467"/>
    </source>
</evidence>
<feature type="region of interest" description="Disordered" evidence="1">
    <location>
        <begin position="139"/>
        <end position="159"/>
    </location>
</feature>
<comment type="caution">
    <text evidence="4">The sequence shown here is derived from an EMBL/GenBank/DDBJ whole genome shotgun (WGS) entry which is preliminary data.</text>
</comment>
<feature type="region of interest" description="Disordered" evidence="1">
    <location>
        <begin position="378"/>
        <end position="409"/>
    </location>
</feature>
<feature type="compositionally biased region" description="Low complexity" evidence="1">
    <location>
        <begin position="848"/>
        <end position="860"/>
    </location>
</feature>
<feature type="compositionally biased region" description="Low complexity" evidence="1">
    <location>
        <begin position="320"/>
        <end position="333"/>
    </location>
</feature>
<feature type="region of interest" description="Disordered" evidence="1">
    <location>
        <begin position="1206"/>
        <end position="1309"/>
    </location>
</feature>
<keyword evidence="3" id="KW-0732">Signal</keyword>
<feature type="transmembrane region" description="Helical" evidence="2">
    <location>
        <begin position="1621"/>
        <end position="1641"/>
    </location>
</feature>
<evidence type="ECO:0000313" key="4">
    <source>
        <dbReference type="EMBL" id="KAG2441146.1"/>
    </source>
</evidence>
<feature type="compositionally biased region" description="Low complexity" evidence="1">
    <location>
        <begin position="1093"/>
        <end position="1106"/>
    </location>
</feature>
<dbReference type="PANTHER" id="PTHR13491:SF0">
    <property type="entry name" value="ZINC FINGER CCHC DOMAIN-CONTAINING PROTEIN 10"/>
    <property type="match status" value="1"/>
</dbReference>
<feature type="transmembrane region" description="Helical" evidence="2">
    <location>
        <begin position="654"/>
        <end position="677"/>
    </location>
</feature>
<feature type="compositionally biased region" description="Low complexity" evidence="1">
    <location>
        <begin position="1978"/>
        <end position="1999"/>
    </location>
</feature>
<dbReference type="InterPro" id="IPR039715">
    <property type="entry name" value="ZCCHC10"/>
</dbReference>
<keyword evidence="2" id="KW-1133">Transmembrane helix</keyword>